<proteinExistence type="predicted"/>
<dbReference type="AlphaFoldDB" id="A0AAV3Y1R2"/>
<evidence type="ECO:0000313" key="2">
    <source>
        <dbReference type="EMBL" id="GFN76071.1"/>
    </source>
</evidence>
<feature type="region of interest" description="Disordered" evidence="1">
    <location>
        <begin position="65"/>
        <end position="85"/>
    </location>
</feature>
<gene>
    <name evidence="2" type="ORF">PoB_000257700</name>
</gene>
<organism evidence="2 3">
    <name type="scientific">Plakobranchus ocellatus</name>
    <dbReference type="NCBI Taxonomy" id="259542"/>
    <lineage>
        <taxon>Eukaryota</taxon>
        <taxon>Metazoa</taxon>
        <taxon>Spiralia</taxon>
        <taxon>Lophotrochozoa</taxon>
        <taxon>Mollusca</taxon>
        <taxon>Gastropoda</taxon>
        <taxon>Heterobranchia</taxon>
        <taxon>Euthyneura</taxon>
        <taxon>Panpulmonata</taxon>
        <taxon>Sacoglossa</taxon>
        <taxon>Placobranchoidea</taxon>
        <taxon>Plakobranchidae</taxon>
        <taxon>Plakobranchus</taxon>
    </lineage>
</organism>
<reference evidence="2 3" key="1">
    <citation type="journal article" date="2021" name="Elife">
        <title>Chloroplast acquisition without the gene transfer in kleptoplastic sea slugs, Plakobranchus ocellatus.</title>
        <authorList>
            <person name="Maeda T."/>
            <person name="Takahashi S."/>
            <person name="Yoshida T."/>
            <person name="Shimamura S."/>
            <person name="Takaki Y."/>
            <person name="Nagai Y."/>
            <person name="Toyoda A."/>
            <person name="Suzuki Y."/>
            <person name="Arimoto A."/>
            <person name="Ishii H."/>
            <person name="Satoh N."/>
            <person name="Nishiyama T."/>
            <person name="Hasebe M."/>
            <person name="Maruyama T."/>
            <person name="Minagawa J."/>
            <person name="Obokata J."/>
            <person name="Shigenobu S."/>
        </authorList>
    </citation>
    <scope>NUCLEOTIDE SEQUENCE [LARGE SCALE GENOMIC DNA]</scope>
</reference>
<name>A0AAV3Y1R2_9GAST</name>
<accession>A0AAV3Y1R2</accession>
<protein>
    <submittedName>
        <fullName evidence="2">Uncharacterized protein</fullName>
    </submittedName>
</protein>
<sequence>MRNFLQLYSRAPTHHGAQSMGHIAQNSSAVPGLPWSYTPSRGCETSIRIDPSLIQRKLTSQLCCPPVSGEGDGQGGMLMSDSSIA</sequence>
<evidence type="ECO:0000313" key="3">
    <source>
        <dbReference type="Proteomes" id="UP000735302"/>
    </source>
</evidence>
<dbReference type="EMBL" id="BLXT01000339">
    <property type="protein sequence ID" value="GFN76071.1"/>
    <property type="molecule type" value="Genomic_DNA"/>
</dbReference>
<dbReference type="Proteomes" id="UP000735302">
    <property type="component" value="Unassembled WGS sequence"/>
</dbReference>
<keyword evidence="3" id="KW-1185">Reference proteome</keyword>
<evidence type="ECO:0000256" key="1">
    <source>
        <dbReference type="SAM" id="MobiDB-lite"/>
    </source>
</evidence>
<comment type="caution">
    <text evidence="2">The sequence shown here is derived from an EMBL/GenBank/DDBJ whole genome shotgun (WGS) entry which is preliminary data.</text>
</comment>